<evidence type="ECO:0000256" key="1">
    <source>
        <dbReference type="SAM" id="Phobius"/>
    </source>
</evidence>
<accession>A0ABN8F7R1</accession>
<dbReference type="Proteomes" id="UP000838749">
    <property type="component" value="Unassembled WGS sequence"/>
</dbReference>
<proteinExistence type="predicted"/>
<dbReference type="EMBL" id="CAKMAB010000001">
    <property type="protein sequence ID" value="CAH1054088.1"/>
    <property type="molecule type" value="Genomic_DNA"/>
</dbReference>
<gene>
    <name evidence="2" type="ORF">PAECIP111894_00233</name>
</gene>
<reference evidence="2" key="1">
    <citation type="submission" date="2021-12" db="EMBL/GenBank/DDBJ databases">
        <authorList>
            <person name="Criscuolo A."/>
        </authorList>
    </citation>
    <scope>NUCLEOTIDE SEQUENCE</scope>
    <source>
        <strain evidence="2">CIP111894</strain>
    </source>
</reference>
<evidence type="ECO:0000313" key="3">
    <source>
        <dbReference type="Proteomes" id="UP000838749"/>
    </source>
</evidence>
<keyword evidence="3" id="KW-1185">Reference proteome</keyword>
<keyword evidence="1" id="KW-0812">Transmembrane</keyword>
<keyword evidence="1" id="KW-1133">Transmembrane helix</keyword>
<organism evidence="2 3">
    <name type="scientific">Paenibacillus pseudetheri</name>
    <dbReference type="NCBI Taxonomy" id="2897682"/>
    <lineage>
        <taxon>Bacteria</taxon>
        <taxon>Bacillati</taxon>
        <taxon>Bacillota</taxon>
        <taxon>Bacilli</taxon>
        <taxon>Bacillales</taxon>
        <taxon>Paenibacillaceae</taxon>
        <taxon>Paenibacillus</taxon>
    </lineage>
</organism>
<comment type="caution">
    <text evidence="2">The sequence shown here is derived from an EMBL/GenBank/DDBJ whole genome shotgun (WGS) entry which is preliminary data.</text>
</comment>
<sequence>MSNIGSFIAGLTVGQMILLAALILFYKQDRL</sequence>
<protein>
    <submittedName>
        <fullName evidence="2">Uncharacterized protein</fullName>
    </submittedName>
</protein>
<evidence type="ECO:0000313" key="2">
    <source>
        <dbReference type="EMBL" id="CAH1054088.1"/>
    </source>
</evidence>
<feature type="transmembrane region" description="Helical" evidence="1">
    <location>
        <begin position="6"/>
        <end position="26"/>
    </location>
</feature>
<name>A0ABN8F7R1_9BACL</name>
<keyword evidence="1" id="KW-0472">Membrane</keyword>